<comment type="caution">
    <text evidence="3">The sequence shown here is derived from an EMBL/GenBank/DDBJ whole genome shotgun (WGS) entry which is preliminary data.</text>
</comment>
<keyword evidence="2" id="KW-0732">Signal</keyword>
<reference evidence="3" key="1">
    <citation type="submission" date="2022-08" db="EMBL/GenBank/DDBJ databases">
        <title>Corynebacterium sp. nov., isolated from clinical breast specimens.</title>
        <authorList>
            <person name="Zhang T."/>
        </authorList>
    </citation>
    <scope>NUCLEOTIDE SEQUENCE</scope>
    <source>
        <strain evidence="3">CCUG 57942</strain>
    </source>
</reference>
<evidence type="ECO:0000313" key="3">
    <source>
        <dbReference type="EMBL" id="MCZ2220566.1"/>
    </source>
</evidence>
<feature type="chain" id="PRO_5040313610" evidence="2">
    <location>
        <begin position="24"/>
        <end position="241"/>
    </location>
</feature>
<dbReference type="RefSeq" id="WP_239219020.1">
    <property type="nucleotide sequence ID" value="NZ_BAABDP010000004.1"/>
</dbReference>
<evidence type="ECO:0000256" key="2">
    <source>
        <dbReference type="SAM" id="SignalP"/>
    </source>
</evidence>
<dbReference type="PROSITE" id="PS51257">
    <property type="entry name" value="PROKAR_LIPOPROTEIN"/>
    <property type="match status" value="1"/>
</dbReference>
<feature type="signal peptide" evidence="2">
    <location>
        <begin position="1"/>
        <end position="23"/>
    </location>
</feature>
<accession>A0A9Q4IGK0</accession>
<dbReference type="Proteomes" id="UP001071110">
    <property type="component" value="Unassembled WGS sequence"/>
</dbReference>
<dbReference type="EMBL" id="JANRML010000003">
    <property type="protein sequence ID" value="MCZ2220566.1"/>
    <property type="molecule type" value="Genomic_DNA"/>
</dbReference>
<gene>
    <name evidence="3" type="ORF">NUW87_04160</name>
</gene>
<organism evidence="3 4">
    <name type="scientific">Corynebacterium pilbarense</name>
    <dbReference type="NCBI Taxonomy" id="1288393"/>
    <lineage>
        <taxon>Bacteria</taxon>
        <taxon>Bacillati</taxon>
        <taxon>Actinomycetota</taxon>
        <taxon>Actinomycetes</taxon>
        <taxon>Mycobacteriales</taxon>
        <taxon>Corynebacteriaceae</taxon>
        <taxon>Corynebacterium</taxon>
    </lineage>
</organism>
<feature type="compositionally biased region" description="Low complexity" evidence="1">
    <location>
        <begin position="229"/>
        <end position="241"/>
    </location>
</feature>
<name>A0A9Q4IGK0_9CORY</name>
<feature type="region of interest" description="Disordered" evidence="1">
    <location>
        <begin position="220"/>
        <end position="241"/>
    </location>
</feature>
<evidence type="ECO:0000256" key="1">
    <source>
        <dbReference type="SAM" id="MobiDB-lite"/>
    </source>
</evidence>
<proteinExistence type="predicted"/>
<protein>
    <submittedName>
        <fullName evidence="3">Uncharacterized protein</fullName>
    </submittedName>
</protein>
<sequence length="241" mass="25546">MHKRYRAAAALSVCALAVSGALSGCSALGQKSTSKEPIAIGIDAEDPEQRVLGEIYSRVLQQLGRPTSVTAADFSAGDTLRVIKETPVDFVVTCTGRLVEETDVEAAKRLKTEAKDAPAGFSDVVYDQAIAGLPSTLRTVDPSPAQSCGRSGDLPQNIIPLFDKSGFDRGEINRLNFITRVISTKSLEEMVEDIEGGADVQDTLAAWMMENAHINIYDDELPEADEDGAAAGDSADSAGAR</sequence>
<dbReference type="AlphaFoldDB" id="A0A9Q4IGK0"/>
<keyword evidence="4" id="KW-1185">Reference proteome</keyword>
<evidence type="ECO:0000313" key="4">
    <source>
        <dbReference type="Proteomes" id="UP001071110"/>
    </source>
</evidence>